<gene>
    <name evidence="2" type="ORF">FYJ84_07065</name>
</gene>
<evidence type="ECO:0000256" key="1">
    <source>
        <dbReference type="SAM" id="SignalP"/>
    </source>
</evidence>
<dbReference type="Proteomes" id="UP000433181">
    <property type="component" value="Unassembled WGS sequence"/>
</dbReference>
<sequence>MKKCLQLLLMLCILVLGAQSAFAGGLLGGTGVSEDRVYDQDGMLKVKNLAIAAPIYNGPKTEGEPEVEDLPEILMEGTLADKKGVLNYISYRDVCQNIKVAKHIDILRLDRKKAFAEYKEAIGKYADAYVVVTVSNGTSANDGTRLNVFFDVYDANTSKVIYAYRKLAPKSATRDTLLYTEIAKDFYTDFIKAQNKVEEDKEKEAKAILKMEKDAAKKAEKEAAKSK</sequence>
<accession>A0A6I2UHV8</accession>
<evidence type="ECO:0000313" key="3">
    <source>
        <dbReference type="Proteomes" id="UP000433181"/>
    </source>
</evidence>
<evidence type="ECO:0008006" key="4">
    <source>
        <dbReference type="Google" id="ProtNLM"/>
    </source>
</evidence>
<comment type="caution">
    <text evidence="2">The sequence shown here is derived from an EMBL/GenBank/DDBJ whole genome shotgun (WGS) entry which is preliminary data.</text>
</comment>
<evidence type="ECO:0000313" key="2">
    <source>
        <dbReference type="EMBL" id="MSU08741.1"/>
    </source>
</evidence>
<dbReference type="RefSeq" id="WP_154406903.1">
    <property type="nucleotide sequence ID" value="NZ_JBGVOU010000170.1"/>
</dbReference>
<name>A0A6I2UHV8_9FIRM</name>
<feature type="signal peptide" evidence="1">
    <location>
        <begin position="1"/>
        <end position="23"/>
    </location>
</feature>
<feature type="chain" id="PRO_5026096291" description="Coenzyme F(420) biosynthesis enzyme" evidence="1">
    <location>
        <begin position="24"/>
        <end position="227"/>
    </location>
</feature>
<dbReference type="EMBL" id="VUNR01000011">
    <property type="protein sequence ID" value="MSU08741.1"/>
    <property type="molecule type" value="Genomic_DNA"/>
</dbReference>
<keyword evidence="3" id="KW-1185">Reference proteome</keyword>
<reference evidence="2 3" key="1">
    <citation type="submission" date="2019-08" db="EMBL/GenBank/DDBJ databases">
        <title>In-depth cultivation of the pig gut microbiome towards novel bacterial diversity and tailored functional studies.</title>
        <authorList>
            <person name="Wylensek D."/>
            <person name="Hitch T.C.A."/>
            <person name="Clavel T."/>
        </authorList>
    </citation>
    <scope>NUCLEOTIDE SEQUENCE [LARGE SCALE GENOMIC DNA]</scope>
    <source>
        <strain evidence="2 3">WCA-693-APC-5D-A</strain>
    </source>
</reference>
<proteinExistence type="predicted"/>
<keyword evidence="1" id="KW-0732">Signal</keyword>
<organism evidence="2 3">
    <name type="scientific">Anaerovibrio slackiae</name>
    <dbReference type="NCBI Taxonomy" id="2652309"/>
    <lineage>
        <taxon>Bacteria</taxon>
        <taxon>Bacillati</taxon>
        <taxon>Bacillota</taxon>
        <taxon>Negativicutes</taxon>
        <taxon>Selenomonadales</taxon>
        <taxon>Selenomonadaceae</taxon>
        <taxon>Anaerovibrio</taxon>
    </lineage>
</organism>
<dbReference type="AlphaFoldDB" id="A0A6I2UHV8"/>
<protein>
    <recommendedName>
        <fullName evidence="4">Coenzyme F(420) biosynthesis enzyme</fullName>
    </recommendedName>
</protein>
<dbReference type="GeneID" id="96778675"/>